<feature type="region of interest" description="Disordered" evidence="1">
    <location>
        <begin position="278"/>
        <end position="313"/>
    </location>
</feature>
<comment type="caution">
    <text evidence="3">The sequence shown here is derived from an EMBL/GenBank/DDBJ whole genome shotgun (WGS) entry which is preliminary data.</text>
</comment>
<dbReference type="EMBL" id="LAQI01000021">
    <property type="protein sequence ID" value="KKY27424.1"/>
    <property type="molecule type" value="Genomic_DNA"/>
</dbReference>
<evidence type="ECO:0000256" key="2">
    <source>
        <dbReference type="SAM" id="SignalP"/>
    </source>
</evidence>
<evidence type="ECO:0000256" key="1">
    <source>
        <dbReference type="SAM" id="MobiDB-lite"/>
    </source>
</evidence>
<keyword evidence="2" id="KW-0732">Signal</keyword>
<feature type="compositionally biased region" description="Basic residues" evidence="1">
    <location>
        <begin position="300"/>
        <end position="313"/>
    </location>
</feature>
<feature type="signal peptide" evidence="2">
    <location>
        <begin position="1"/>
        <end position="23"/>
    </location>
</feature>
<gene>
    <name evidence="3" type="ORF">UCDDS831_g00826</name>
</gene>
<dbReference type="Proteomes" id="UP000034182">
    <property type="component" value="Unassembled WGS sequence"/>
</dbReference>
<organism evidence="3 4">
    <name type="scientific">Diplodia seriata</name>
    <dbReference type="NCBI Taxonomy" id="420778"/>
    <lineage>
        <taxon>Eukaryota</taxon>
        <taxon>Fungi</taxon>
        <taxon>Dikarya</taxon>
        <taxon>Ascomycota</taxon>
        <taxon>Pezizomycotina</taxon>
        <taxon>Dothideomycetes</taxon>
        <taxon>Dothideomycetes incertae sedis</taxon>
        <taxon>Botryosphaeriales</taxon>
        <taxon>Botryosphaeriaceae</taxon>
        <taxon>Diplodia</taxon>
    </lineage>
</organism>
<reference evidence="3 4" key="2">
    <citation type="submission" date="2015-05" db="EMBL/GenBank/DDBJ databases">
        <title>Distinctive expansion of gene families associated with plant cell wall degradation and secondary metabolism in the genomes of grapevine trunk pathogens.</title>
        <authorList>
            <person name="Lawrence D.P."/>
            <person name="Travadon R."/>
            <person name="Rolshausen P.E."/>
            <person name="Baumgartner K."/>
        </authorList>
    </citation>
    <scope>NUCLEOTIDE SEQUENCE [LARGE SCALE GENOMIC DNA]</scope>
    <source>
        <strain evidence="3">DS831</strain>
    </source>
</reference>
<accession>A0A0G2EZ75</accession>
<evidence type="ECO:0000313" key="3">
    <source>
        <dbReference type="EMBL" id="KKY27424.1"/>
    </source>
</evidence>
<feature type="compositionally biased region" description="Polar residues" evidence="1">
    <location>
        <begin position="49"/>
        <end position="68"/>
    </location>
</feature>
<sequence length="313" mass="31812">MAVLSPIRLTLGAALMLANICHGQGLDTTTTTDVTTTTDLFQSDPVPTDPSSTTDDGSGATATPQVFTPNMFGSVATDTDTSSSTDDGTATIFAVGPSSSPTTTDDGEIATAFDVTSSPTTTTTATTTPFAYPPGSYQIGSATYYVACEQGYTTDGDGDGNGTDSDDDMSPSEIADAAASIDDYGTCIAYCDTLGDRCSAAMWDAGAAAPCVLLESYREIADQPLGRCYAAKGGPGMFNGGGGGNGGNGNGGGIDGSAGVQPSNTVVTTTITYVTTYPTSQPTGRYWRGEPGSGGGRRFGGGRRRRHRGGRRQ</sequence>
<evidence type="ECO:0000313" key="4">
    <source>
        <dbReference type="Proteomes" id="UP000034182"/>
    </source>
</evidence>
<name>A0A0G2EZ75_9PEZI</name>
<protein>
    <submittedName>
        <fullName evidence="3">Putative chitin-binding type 1</fullName>
    </submittedName>
</protein>
<feature type="region of interest" description="Disordered" evidence="1">
    <location>
        <begin position="38"/>
        <end position="71"/>
    </location>
</feature>
<reference evidence="3 4" key="1">
    <citation type="submission" date="2015-03" db="EMBL/GenBank/DDBJ databases">
        <authorList>
            <person name="Morales-Cruz A."/>
            <person name="Amrine K.C."/>
            <person name="Cantu D."/>
        </authorList>
    </citation>
    <scope>NUCLEOTIDE SEQUENCE [LARGE SCALE GENOMIC DNA]</scope>
    <source>
        <strain evidence="3">DS831</strain>
    </source>
</reference>
<proteinExistence type="predicted"/>
<feature type="chain" id="PRO_5002543821" evidence="2">
    <location>
        <begin position="24"/>
        <end position="313"/>
    </location>
</feature>
<dbReference type="AlphaFoldDB" id="A0A0G2EZ75"/>
<feature type="compositionally biased region" description="Low complexity" evidence="1">
    <location>
        <begin position="278"/>
        <end position="290"/>
    </location>
</feature>